<dbReference type="EMBL" id="CP066294">
    <property type="protein sequence ID" value="QQL46458.1"/>
    <property type="molecule type" value="Genomic_DNA"/>
</dbReference>
<reference evidence="5" key="1">
    <citation type="submission" date="2020-12" db="EMBL/GenBank/DDBJ databases">
        <authorList>
            <person name="Wen Z.T."/>
        </authorList>
    </citation>
    <scope>NUCLEOTIDE SEQUENCE [LARGE SCALE GENOMIC DNA]</scope>
    <source>
        <strain evidence="5">27-3</strain>
    </source>
</reference>
<evidence type="ECO:0000256" key="2">
    <source>
        <dbReference type="SAM" id="MobiDB-lite"/>
    </source>
</evidence>
<dbReference type="PROSITE" id="PS51257">
    <property type="entry name" value="PROKAR_LIPOPROTEIN"/>
    <property type="match status" value="1"/>
</dbReference>
<dbReference type="RefSeq" id="WP_192072112.1">
    <property type="nucleotide sequence ID" value="NZ_CP066294.2"/>
</dbReference>
<feature type="compositionally biased region" description="Polar residues" evidence="2">
    <location>
        <begin position="73"/>
        <end position="82"/>
    </location>
</feature>
<feature type="compositionally biased region" description="Basic and acidic residues" evidence="2">
    <location>
        <begin position="100"/>
        <end position="111"/>
    </location>
</feature>
<feature type="domain" description="SH3b" evidence="3">
    <location>
        <begin position="654"/>
        <end position="712"/>
    </location>
</feature>
<dbReference type="SMART" id="SM00287">
    <property type="entry name" value="SH3b"/>
    <property type="match status" value="3"/>
</dbReference>
<dbReference type="Pfam" id="PF08481">
    <property type="entry name" value="GBS_Bsp-like"/>
    <property type="match status" value="3"/>
</dbReference>
<organism evidence="4 5">
    <name type="scientific">Streptococcus mutans</name>
    <dbReference type="NCBI Taxonomy" id="1309"/>
    <lineage>
        <taxon>Bacteria</taxon>
        <taxon>Bacillati</taxon>
        <taxon>Bacillota</taxon>
        <taxon>Bacilli</taxon>
        <taxon>Lactobacillales</taxon>
        <taxon>Streptococcaceae</taxon>
        <taxon>Streptococcus</taxon>
    </lineage>
</organism>
<feature type="domain" description="SH3b" evidence="3">
    <location>
        <begin position="267"/>
        <end position="333"/>
    </location>
</feature>
<evidence type="ECO:0000256" key="1">
    <source>
        <dbReference type="ARBA" id="ARBA00022729"/>
    </source>
</evidence>
<dbReference type="Gene3D" id="2.60.40.3760">
    <property type="match status" value="3"/>
</dbReference>
<evidence type="ECO:0000259" key="3">
    <source>
        <dbReference type="SMART" id="SM00287"/>
    </source>
</evidence>
<evidence type="ECO:0000313" key="5">
    <source>
        <dbReference type="Proteomes" id="UP000595884"/>
    </source>
</evidence>
<keyword evidence="1" id="KW-0732">Signal</keyword>
<proteinExistence type="predicted"/>
<feature type="region of interest" description="Disordered" evidence="2">
    <location>
        <begin position="72"/>
        <end position="165"/>
    </location>
</feature>
<gene>
    <name evidence="4" type="ORF">IGS65_004940</name>
</gene>
<dbReference type="NCBIfam" id="TIGR01168">
    <property type="entry name" value="YSIRK_signal"/>
    <property type="match status" value="1"/>
</dbReference>
<feature type="compositionally biased region" description="Polar residues" evidence="2">
    <location>
        <begin position="131"/>
        <end position="143"/>
    </location>
</feature>
<protein>
    <submittedName>
        <fullName evidence="4">GBS Bsp-like repeat-containing protein</fullName>
    </submittedName>
</protein>
<dbReference type="InterPro" id="IPR003646">
    <property type="entry name" value="SH3-like_bac-type"/>
</dbReference>
<dbReference type="Pfam" id="PF08460">
    <property type="entry name" value="SH3_5"/>
    <property type="match status" value="3"/>
</dbReference>
<dbReference type="InterPro" id="IPR005877">
    <property type="entry name" value="YSIRK_signal_dom"/>
</dbReference>
<dbReference type="InterPro" id="IPR013688">
    <property type="entry name" value="GBS_Bsp-like"/>
</dbReference>
<evidence type="ECO:0000313" key="4">
    <source>
        <dbReference type="EMBL" id="QQL46458.1"/>
    </source>
</evidence>
<sequence length="715" mass="78930">MKRIDINHQAQRFSIRKYAFGAASVLIGCVFFLGTQNVSAQEQGTQLPASENAVVNVAENSVAISQAVADKAATQTTLTETPQVEVEEKESKVNAPALNVDDKGAKSKEDVNPTVSKTASEEEASAVTATDTKNSNPQVNVETDSSEKDENKMVTSAPAKETEAEQNEKAVAENLIQRQAKAVSIPSQGNYVFQETTPVKNAASMSSPTQFNFDKGDKVFYDNVLEADGHQWISYVSYSGIRRYAPIAVTIEELKQKEIVQQNLPAQGTYHFTKQADVKNEAKLSSPTQFSFYNGDHVFYDKVLEADGHQWISYVSYSGIRRYVVIGKLTTQPSPIETKVSGTIVIQNKTAQQFDVIISNVSSTQGIKEVLVPVWSEQNGQDDIVWYQATKQGEGVYKVTVKVSDHKNNSGNYHVHLYYLLDNGEQKGVGATMTEVEAPKPVETTGIISIANKSSQGFDVLITNASSTQDIKEVLVPVWSEQNGQDDIIWYQATKQGEGVYKVAVKVSDHKNDSGNYNIHLYYRLVTGELKVVGGKTTEVEAPKPVETTGIISIANKSSQGFDVLITNASSTQDIKEVLVPVWSEQNGQDDIIWYQATKQGEGVYKVTVKVSDHKNDSGNYNIHLYYRLVTGELRVVGGKTTTVEAPNRVNLPAQGTYVFTNKVEVKNEARTSSPTQFTFNKGESIYYDSILNADGHQWISYRSYSGIRRYIIID</sequence>
<name>A0AAX1K053_STRMG</name>
<dbReference type="Proteomes" id="UP000595884">
    <property type="component" value="Chromosome"/>
</dbReference>
<accession>A0AAX1K053</accession>
<dbReference type="Gene3D" id="2.30.30.40">
    <property type="entry name" value="SH3 Domains"/>
    <property type="match status" value="3"/>
</dbReference>
<feature type="domain" description="SH3b" evidence="3">
    <location>
        <begin position="187"/>
        <end position="253"/>
    </location>
</feature>
<dbReference type="Pfam" id="PF04650">
    <property type="entry name" value="YSIRK_signal"/>
    <property type="match status" value="1"/>
</dbReference>
<dbReference type="AlphaFoldDB" id="A0AAX1K053"/>